<accession>A0A183AU88</accession>
<dbReference type="Gene3D" id="2.60.120.260">
    <property type="entry name" value="Galactose-binding domain-like"/>
    <property type="match status" value="1"/>
</dbReference>
<gene>
    <name evidence="12" type="ORF">ECPE_LOCUS10523</name>
</gene>
<evidence type="ECO:0000313" key="14">
    <source>
        <dbReference type="WBParaSite" id="ECPE_0001055501-mRNA-1"/>
    </source>
</evidence>
<dbReference type="PROSITE" id="PS51284">
    <property type="entry name" value="DOC"/>
    <property type="match status" value="1"/>
</dbReference>
<organism evidence="14">
    <name type="scientific">Echinostoma caproni</name>
    <dbReference type="NCBI Taxonomy" id="27848"/>
    <lineage>
        <taxon>Eukaryota</taxon>
        <taxon>Metazoa</taxon>
        <taxon>Spiralia</taxon>
        <taxon>Lophotrochozoa</taxon>
        <taxon>Platyhelminthes</taxon>
        <taxon>Trematoda</taxon>
        <taxon>Digenea</taxon>
        <taxon>Plagiorchiida</taxon>
        <taxon>Echinostomata</taxon>
        <taxon>Echinostomatoidea</taxon>
        <taxon>Echinostomatidae</taxon>
        <taxon>Echinostoma</taxon>
    </lineage>
</organism>
<evidence type="ECO:0000313" key="13">
    <source>
        <dbReference type="Proteomes" id="UP000272942"/>
    </source>
</evidence>
<dbReference type="PANTHER" id="PTHR12936:SF0">
    <property type="entry name" value="ANAPHASE-PROMOTING COMPLEX SUBUNIT 10"/>
    <property type="match status" value="1"/>
</dbReference>
<dbReference type="Pfam" id="PF03256">
    <property type="entry name" value="ANAPC10"/>
    <property type="match status" value="1"/>
</dbReference>
<dbReference type="PROSITE" id="PS50014">
    <property type="entry name" value="BROMODOMAIN_2"/>
    <property type="match status" value="1"/>
</dbReference>
<dbReference type="PANTHER" id="PTHR12936">
    <property type="entry name" value="ANAPHASE-PROMOTING COMPLEX 10"/>
    <property type="match status" value="1"/>
</dbReference>
<dbReference type="InterPro" id="IPR008979">
    <property type="entry name" value="Galactose-bd-like_sf"/>
</dbReference>
<reference evidence="12 13" key="2">
    <citation type="submission" date="2018-11" db="EMBL/GenBank/DDBJ databases">
        <authorList>
            <consortium name="Pathogen Informatics"/>
        </authorList>
    </citation>
    <scope>NUCLEOTIDE SEQUENCE [LARGE SCALE GENOMIC DNA]</scope>
    <source>
        <strain evidence="12 13">Egypt</strain>
    </source>
</reference>
<evidence type="ECO:0000259" key="11">
    <source>
        <dbReference type="PROSITE" id="PS51284"/>
    </source>
</evidence>
<evidence type="ECO:0000256" key="9">
    <source>
        <dbReference type="SAM" id="MobiDB-lite"/>
    </source>
</evidence>
<dbReference type="GO" id="GO:0070979">
    <property type="term" value="P:protein K11-linked ubiquitination"/>
    <property type="evidence" value="ECO:0007669"/>
    <property type="project" value="TreeGrafter"/>
</dbReference>
<comment type="similarity">
    <text evidence="1">Belongs to the APC10 family.</text>
</comment>
<dbReference type="OrthoDB" id="24948at2759"/>
<dbReference type="GO" id="GO:0005680">
    <property type="term" value="C:anaphase-promoting complex"/>
    <property type="evidence" value="ECO:0007669"/>
    <property type="project" value="InterPro"/>
</dbReference>
<dbReference type="Gene3D" id="1.20.920.10">
    <property type="entry name" value="Bromodomain-like"/>
    <property type="match status" value="1"/>
</dbReference>
<protein>
    <recommendedName>
        <fullName evidence="2">Anaphase-promoting complex subunit 10</fullName>
    </recommendedName>
</protein>
<evidence type="ECO:0000256" key="8">
    <source>
        <dbReference type="PROSITE-ProRule" id="PRU00035"/>
    </source>
</evidence>
<dbReference type="InterPro" id="IPR001487">
    <property type="entry name" value="Bromodomain"/>
</dbReference>
<proteinExistence type="inferred from homology"/>
<feature type="region of interest" description="Disordered" evidence="9">
    <location>
        <begin position="315"/>
        <end position="364"/>
    </location>
</feature>
<dbReference type="InterPro" id="IPR004939">
    <property type="entry name" value="APC_su10/DOC_dom"/>
</dbReference>
<dbReference type="GO" id="GO:0031145">
    <property type="term" value="P:anaphase-promoting complex-dependent catabolic process"/>
    <property type="evidence" value="ECO:0007669"/>
    <property type="project" value="InterPro"/>
</dbReference>
<feature type="compositionally biased region" description="Low complexity" evidence="9">
    <location>
        <begin position="315"/>
        <end position="338"/>
    </location>
</feature>
<dbReference type="InterPro" id="IPR036427">
    <property type="entry name" value="Bromodomain-like_sf"/>
</dbReference>
<evidence type="ECO:0000256" key="6">
    <source>
        <dbReference type="ARBA" id="ARBA00023117"/>
    </source>
</evidence>
<name>A0A183AU88_9TREM</name>
<feature type="region of interest" description="Disordered" evidence="9">
    <location>
        <begin position="56"/>
        <end position="161"/>
    </location>
</feature>
<feature type="compositionally biased region" description="Low complexity" evidence="9">
    <location>
        <begin position="61"/>
        <end position="77"/>
    </location>
</feature>
<dbReference type="AlphaFoldDB" id="A0A183AU88"/>
<keyword evidence="7" id="KW-0131">Cell cycle</keyword>
<sequence length="456" mass="49200">MNTASPCTKSIYYCFQDPQVAIPTECAEVNVLEPMIVETSDNMTMKTRSGNILASAKNRPSKSLPSLHPAPLSPSSSAMVSDTDTLASPPVGQSHNSSPNVGQSDPQSPSMRSSSKRAPHKATQRRTELAALSTTSGDIDHALSPLVSEGGTAEDGTTSSAHSVVTLARRWRRGLLSALSTLCSHRHAYVFMHPVTEDIAPGYSSVVYEPVDLTSLRKRLEAALASITSGSTGSITSASPKQILIDAATGFIRDLMLMFVNARMYNSSNHEVHKMAGDMFNDIIGELKPLWSVLEEDIPGFPSLPLATRQSVPVTVRSVTRPPATGVTPTTSPTSIQPPKNPETPVSKAPAPSTRSVKRPASKLSQRLQALTSIDVTKDERDGKVRDVCRKAIWSLSSCKPGHGIEQLMDGSTDTFWQSDGPQPHCVTIQFPQKTTLVRLCLYTDYKADESYTPSR</sequence>
<keyword evidence="3" id="KW-0132">Cell division</keyword>
<feature type="compositionally biased region" description="Basic residues" evidence="9">
    <location>
        <begin position="114"/>
        <end position="124"/>
    </location>
</feature>
<keyword evidence="5" id="KW-0833">Ubl conjugation pathway</keyword>
<keyword evidence="13" id="KW-1185">Reference proteome</keyword>
<dbReference type="WBParaSite" id="ECPE_0001055501-mRNA-1">
    <property type="protein sequence ID" value="ECPE_0001055501-mRNA-1"/>
    <property type="gene ID" value="ECPE_0001055501"/>
</dbReference>
<evidence type="ECO:0000256" key="7">
    <source>
        <dbReference type="ARBA" id="ARBA00023306"/>
    </source>
</evidence>
<evidence type="ECO:0000256" key="4">
    <source>
        <dbReference type="ARBA" id="ARBA00022776"/>
    </source>
</evidence>
<dbReference type="GO" id="GO:0051301">
    <property type="term" value="P:cell division"/>
    <property type="evidence" value="ECO:0007669"/>
    <property type="project" value="UniProtKB-KW"/>
</dbReference>
<feature type="domain" description="DOC" evidence="11">
    <location>
        <begin position="364"/>
        <end position="456"/>
    </location>
</feature>
<dbReference type="Pfam" id="PF00439">
    <property type="entry name" value="Bromodomain"/>
    <property type="match status" value="1"/>
</dbReference>
<evidence type="ECO:0000256" key="3">
    <source>
        <dbReference type="ARBA" id="ARBA00022618"/>
    </source>
</evidence>
<dbReference type="SMART" id="SM00297">
    <property type="entry name" value="BROMO"/>
    <property type="match status" value="1"/>
</dbReference>
<dbReference type="SMART" id="SM01337">
    <property type="entry name" value="APC10"/>
    <property type="match status" value="1"/>
</dbReference>
<reference evidence="14" key="1">
    <citation type="submission" date="2016-06" db="UniProtKB">
        <authorList>
            <consortium name="WormBaseParasite"/>
        </authorList>
    </citation>
    <scope>IDENTIFICATION</scope>
</reference>
<evidence type="ECO:0000256" key="5">
    <source>
        <dbReference type="ARBA" id="ARBA00022786"/>
    </source>
</evidence>
<dbReference type="Proteomes" id="UP000272942">
    <property type="component" value="Unassembled WGS sequence"/>
</dbReference>
<dbReference type="InterPro" id="IPR016901">
    <property type="entry name" value="APC10/Doc1"/>
</dbReference>
<dbReference type="SUPFAM" id="SSF49785">
    <property type="entry name" value="Galactose-binding domain-like"/>
    <property type="match status" value="1"/>
</dbReference>
<dbReference type="EMBL" id="UZAN01049208">
    <property type="protein sequence ID" value="VDP87185.1"/>
    <property type="molecule type" value="Genomic_DNA"/>
</dbReference>
<evidence type="ECO:0000256" key="2">
    <source>
        <dbReference type="ARBA" id="ARBA00013927"/>
    </source>
</evidence>
<evidence type="ECO:0000259" key="10">
    <source>
        <dbReference type="PROSITE" id="PS50014"/>
    </source>
</evidence>
<dbReference type="PRINTS" id="PR00503">
    <property type="entry name" value="BROMODOMAIN"/>
</dbReference>
<feature type="compositionally biased region" description="Low complexity" evidence="9">
    <location>
        <begin position="103"/>
        <end position="113"/>
    </location>
</feature>
<dbReference type="SUPFAM" id="SSF47370">
    <property type="entry name" value="Bromodomain"/>
    <property type="match status" value="1"/>
</dbReference>
<evidence type="ECO:0000256" key="1">
    <source>
        <dbReference type="ARBA" id="ARBA00006762"/>
    </source>
</evidence>
<feature type="compositionally biased region" description="Polar residues" evidence="9">
    <location>
        <begin position="78"/>
        <end position="102"/>
    </location>
</feature>
<keyword evidence="4" id="KW-0498">Mitosis</keyword>
<keyword evidence="6 8" id="KW-0103">Bromodomain</keyword>
<evidence type="ECO:0000313" key="12">
    <source>
        <dbReference type="EMBL" id="VDP87185.1"/>
    </source>
</evidence>
<feature type="domain" description="Bromo" evidence="10">
    <location>
        <begin position="183"/>
        <end position="273"/>
    </location>
</feature>